<dbReference type="Proteomes" id="UP001596472">
    <property type="component" value="Unassembled WGS sequence"/>
</dbReference>
<comment type="caution">
    <text evidence="1">The sequence shown here is derived from an EMBL/GenBank/DDBJ whole genome shotgun (WGS) entry which is preliminary data.</text>
</comment>
<accession>A0ABW2LB46</accession>
<gene>
    <name evidence="1" type="ORF">ACFQY0_17650</name>
</gene>
<dbReference type="RefSeq" id="WP_379715102.1">
    <property type="nucleotide sequence ID" value="NZ_JBHTBS010000012.1"/>
</dbReference>
<reference evidence="2" key="1">
    <citation type="journal article" date="2019" name="Int. J. Syst. Evol. Microbiol.">
        <title>The Global Catalogue of Microorganisms (GCM) 10K type strain sequencing project: providing services to taxonomists for standard genome sequencing and annotation.</title>
        <authorList>
            <consortium name="The Broad Institute Genomics Platform"/>
            <consortium name="The Broad Institute Genome Sequencing Center for Infectious Disease"/>
            <person name="Wu L."/>
            <person name="Ma J."/>
        </authorList>
    </citation>
    <scope>NUCLEOTIDE SEQUENCE [LARGE SCALE GENOMIC DNA]</scope>
    <source>
        <strain evidence="2">CGMCC 4.1467</strain>
    </source>
</reference>
<name>A0ABW2LB46_9BACT</name>
<organism evidence="1 2">
    <name type="scientific">Haloferula chungangensis</name>
    <dbReference type="NCBI Taxonomy" id="1048331"/>
    <lineage>
        <taxon>Bacteria</taxon>
        <taxon>Pseudomonadati</taxon>
        <taxon>Verrucomicrobiota</taxon>
        <taxon>Verrucomicrobiia</taxon>
        <taxon>Verrucomicrobiales</taxon>
        <taxon>Verrucomicrobiaceae</taxon>
        <taxon>Haloferula</taxon>
    </lineage>
</organism>
<proteinExistence type="predicted"/>
<evidence type="ECO:0000313" key="2">
    <source>
        <dbReference type="Proteomes" id="UP001596472"/>
    </source>
</evidence>
<evidence type="ECO:0000313" key="1">
    <source>
        <dbReference type="EMBL" id="MFC7339024.1"/>
    </source>
</evidence>
<keyword evidence="2" id="KW-1185">Reference proteome</keyword>
<sequence>MSIEIDESDGSYMVRVLPILAVFQAKVANLSAIDQSGRNDLKHVNLMILVVRQFLIELIEAAESGMIDSRGAIIQLEHARKVVLSREAIRCCEGCLIDFDKVWPRQVLLASKDERLRNFVKHRLPA</sequence>
<protein>
    <recommendedName>
        <fullName evidence="3">Centromere protein X</fullName>
    </recommendedName>
</protein>
<dbReference type="EMBL" id="JBHTBS010000012">
    <property type="protein sequence ID" value="MFC7339024.1"/>
    <property type="molecule type" value="Genomic_DNA"/>
</dbReference>
<evidence type="ECO:0008006" key="3">
    <source>
        <dbReference type="Google" id="ProtNLM"/>
    </source>
</evidence>